<dbReference type="GO" id="GO:0046933">
    <property type="term" value="F:proton-transporting ATP synthase activity, rotational mechanism"/>
    <property type="evidence" value="ECO:0007669"/>
    <property type="project" value="UniProtKB-UniRule"/>
</dbReference>
<dbReference type="Pfam" id="PF00213">
    <property type="entry name" value="OSCP"/>
    <property type="match status" value="2"/>
</dbReference>
<evidence type="ECO:0000256" key="5">
    <source>
        <dbReference type="ARBA" id="ARBA00023136"/>
    </source>
</evidence>
<keyword evidence="9" id="KW-1185">Reference proteome</keyword>
<keyword evidence="3 7" id="KW-0375">Hydrogen ion transport</keyword>
<keyword evidence="7" id="KW-0139">CF(1)</keyword>
<evidence type="ECO:0000256" key="4">
    <source>
        <dbReference type="ARBA" id="ARBA00023065"/>
    </source>
</evidence>
<evidence type="ECO:0000313" key="8">
    <source>
        <dbReference type="EMBL" id="TZE80775.1"/>
    </source>
</evidence>
<keyword evidence="7" id="KW-1003">Cell membrane</keyword>
<organism evidence="8 9">
    <name type="scientific">Calorimonas adulescens</name>
    <dbReference type="NCBI Taxonomy" id="2606906"/>
    <lineage>
        <taxon>Bacteria</taxon>
        <taxon>Bacillati</taxon>
        <taxon>Bacillota</taxon>
        <taxon>Clostridia</taxon>
        <taxon>Thermoanaerobacterales</taxon>
        <taxon>Thermoanaerobacteraceae</taxon>
        <taxon>Calorimonas</taxon>
    </lineage>
</organism>
<comment type="function">
    <text evidence="7">F(1)F(0) ATP synthase produces ATP from ADP in the presence of a proton or sodium gradient. F-type ATPases consist of two structural domains, F(1) containing the extramembraneous catalytic core and F(0) containing the membrane proton channel, linked together by a central stalk and a peripheral stalk. During catalysis, ATP synthesis in the catalytic domain of F(1) is coupled via a rotary mechanism of the central stalk subunits to proton translocation.</text>
</comment>
<protein>
    <recommendedName>
        <fullName evidence="7">ATP synthase subunit delta</fullName>
    </recommendedName>
    <alternativeName>
        <fullName evidence="7">ATP synthase F(1) sector subunit delta</fullName>
    </alternativeName>
    <alternativeName>
        <fullName evidence="7">F-type ATPase subunit delta</fullName>
        <shortName evidence="7">F-ATPase subunit delta</shortName>
    </alternativeName>
</protein>
<evidence type="ECO:0000256" key="1">
    <source>
        <dbReference type="ARBA" id="ARBA00004370"/>
    </source>
</evidence>
<comment type="subcellular location">
    <subcellularLocation>
        <location evidence="7">Cell membrane</location>
        <topology evidence="7">Peripheral membrane protein</topology>
    </subcellularLocation>
    <subcellularLocation>
        <location evidence="1">Membrane</location>
    </subcellularLocation>
</comment>
<dbReference type="PRINTS" id="PR00125">
    <property type="entry name" value="ATPASEDELTA"/>
</dbReference>
<evidence type="ECO:0000256" key="2">
    <source>
        <dbReference type="ARBA" id="ARBA00022448"/>
    </source>
</evidence>
<evidence type="ECO:0000313" key="9">
    <source>
        <dbReference type="Proteomes" id="UP000322976"/>
    </source>
</evidence>
<name>A0A5D8Q7R3_9THEO</name>
<gene>
    <name evidence="7" type="primary">atpH</name>
    <name evidence="8" type="ORF">FWJ32_12185</name>
</gene>
<dbReference type="PANTHER" id="PTHR11910">
    <property type="entry name" value="ATP SYNTHASE DELTA CHAIN"/>
    <property type="match status" value="1"/>
</dbReference>
<comment type="similarity">
    <text evidence="7">Belongs to the ATPase delta chain family.</text>
</comment>
<keyword evidence="2 7" id="KW-0813">Transport</keyword>
<dbReference type="GO" id="GO:0045259">
    <property type="term" value="C:proton-transporting ATP synthase complex"/>
    <property type="evidence" value="ECO:0007669"/>
    <property type="project" value="UniProtKB-KW"/>
</dbReference>
<comment type="caution">
    <text evidence="8">The sequence shown here is derived from an EMBL/GenBank/DDBJ whole genome shotgun (WGS) entry which is preliminary data.</text>
</comment>
<keyword evidence="6 7" id="KW-0066">ATP synthesis</keyword>
<evidence type="ECO:0000256" key="6">
    <source>
        <dbReference type="ARBA" id="ARBA00023310"/>
    </source>
</evidence>
<dbReference type="InterPro" id="IPR000711">
    <property type="entry name" value="ATPase_OSCP/dsu"/>
</dbReference>
<sequence>MVVNEWANGFLYHINDMDDKENIIDEVRSFTEVLKKSEGFVFLKDLSVHFNNKMNMLMGLRDDVDFRVLALIAALTKEGVIADIDDIIFEIQRGILREKGYTIVDITTSTHVDDEMEKKIIDFLHSMIGLNIKTYYHVDRSIVGGFIIEFDGKMIDISTRTRLSRLKQDVVGSVVKGAVRDDGGDRHTLRVYKSIDNRLTSFEDRIIEKKGKKVVRVISARPLDMNTKSFLKHRLEGFYNNEVFIRYAIDPSILGGIILQQDRDKMLDLSMRGKLDWFRNHIQEEVITLD</sequence>
<dbReference type="Proteomes" id="UP000322976">
    <property type="component" value="Unassembled WGS sequence"/>
</dbReference>
<proteinExistence type="inferred from homology"/>
<accession>A0A5D8Q7R3</accession>
<dbReference type="GO" id="GO:0005886">
    <property type="term" value="C:plasma membrane"/>
    <property type="evidence" value="ECO:0007669"/>
    <property type="project" value="UniProtKB-SubCell"/>
</dbReference>
<dbReference type="RefSeq" id="WP_149546239.1">
    <property type="nucleotide sequence ID" value="NZ_VTPS01000024.1"/>
</dbReference>
<keyword evidence="4 7" id="KW-0406">Ion transport</keyword>
<keyword evidence="5 7" id="KW-0472">Membrane</keyword>
<evidence type="ECO:0000256" key="3">
    <source>
        <dbReference type="ARBA" id="ARBA00022781"/>
    </source>
</evidence>
<reference evidence="8 9" key="1">
    <citation type="submission" date="2019-08" db="EMBL/GenBank/DDBJ databases">
        <title>Calorimonas adulescens gen. nov., sp. nov., an anaerobic thermophilic bacterium from Sakhalin hot spring.</title>
        <authorList>
            <person name="Khomyakova M.A."/>
            <person name="Merkel A.Y."/>
            <person name="Novikov A."/>
            <person name="Bonch-Osmolovskaya E.A."/>
            <person name="Slobodkin A.I."/>
        </authorList>
    </citation>
    <scope>NUCLEOTIDE SEQUENCE [LARGE SCALE GENOMIC DNA]</scope>
    <source>
        <strain evidence="8 9">A05MB</strain>
    </source>
</reference>
<dbReference type="AlphaFoldDB" id="A0A5D8Q7R3"/>
<dbReference type="EMBL" id="VTPS01000024">
    <property type="protein sequence ID" value="TZE80775.1"/>
    <property type="molecule type" value="Genomic_DNA"/>
</dbReference>
<evidence type="ECO:0000256" key="7">
    <source>
        <dbReference type="HAMAP-Rule" id="MF_01416"/>
    </source>
</evidence>
<comment type="function">
    <text evidence="7">This protein is part of the stalk that links CF(0) to CF(1). It either transmits conformational changes from CF(0) to CF(1) or is implicated in proton conduction.</text>
</comment>
<dbReference type="HAMAP" id="MF_01416">
    <property type="entry name" value="ATP_synth_delta_bact"/>
    <property type="match status" value="1"/>
</dbReference>